<evidence type="ECO:0000313" key="4">
    <source>
        <dbReference type="Proteomes" id="UP000283469"/>
    </source>
</evidence>
<dbReference type="OrthoDB" id="8478320at2"/>
<feature type="signal peptide" evidence="1">
    <location>
        <begin position="1"/>
        <end position="21"/>
    </location>
</feature>
<dbReference type="InterPro" id="IPR012336">
    <property type="entry name" value="Thioredoxin-like_fold"/>
</dbReference>
<keyword evidence="1" id="KW-0732">Signal</keyword>
<feature type="chain" id="PRO_5019126214" evidence="1">
    <location>
        <begin position="22"/>
        <end position="247"/>
    </location>
</feature>
<accession>A0A418YYL5</accession>
<evidence type="ECO:0000259" key="2">
    <source>
        <dbReference type="Pfam" id="PF13462"/>
    </source>
</evidence>
<name>A0A418YYL5_9SPHN</name>
<organism evidence="3 4">
    <name type="scientific">Sphingobium terrigena</name>
    <dbReference type="NCBI Taxonomy" id="2304063"/>
    <lineage>
        <taxon>Bacteria</taxon>
        <taxon>Pseudomonadati</taxon>
        <taxon>Pseudomonadota</taxon>
        <taxon>Alphaproteobacteria</taxon>
        <taxon>Sphingomonadales</taxon>
        <taxon>Sphingomonadaceae</taxon>
        <taxon>Sphingobium</taxon>
    </lineage>
</organism>
<dbReference type="SUPFAM" id="SSF52833">
    <property type="entry name" value="Thioredoxin-like"/>
    <property type="match status" value="1"/>
</dbReference>
<gene>
    <name evidence="3" type="ORF">D0Z70_01685</name>
</gene>
<comment type="caution">
    <text evidence="3">The sequence shown here is derived from an EMBL/GenBank/DDBJ whole genome shotgun (WGS) entry which is preliminary data.</text>
</comment>
<dbReference type="Pfam" id="PF13462">
    <property type="entry name" value="Thioredoxin_4"/>
    <property type="match status" value="1"/>
</dbReference>
<dbReference type="Gene3D" id="1.10.40.110">
    <property type="match status" value="1"/>
</dbReference>
<sequence>MPVVKALSGVALIALSLTLAACGKSEEGATPKGEAIAAVAPPAGATWSETVAETADGYYLMGNPAAKLKLVEFGSYTCSHCKDFSAEASEEIKKLVDTGKMSFEFRTYVRDPIDISTALLARCGGKDIFYPLSEQFFANQNAMFEKAQALGDQPYQALMSAPPAERFGKLAGALGLVDFAKQRGIAEDQAKQCLADTASAEKLAKGVEAANSQYQITGTPSFLINGVLVDNVANWATLQPKLKEAGI</sequence>
<evidence type="ECO:0000256" key="1">
    <source>
        <dbReference type="SAM" id="SignalP"/>
    </source>
</evidence>
<dbReference type="Gene3D" id="3.40.30.10">
    <property type="entry name" value="Glutaredoxin"/>
    <property type="match status" value="1"/>
</dbReference>
<dbReference type="PROSITE" id="PS51257">
    <property type="entry name" value="PROKAR_LIPOPROTEIN"/>
    <property type="match status" value="1"/>
</dbReference>
<proteinExistence type="predicted"/>
<evidence type="ECO:0000313" key="3">
    <source>
        <dbReference type="EMBL" id="RJG57939.1"/>
    </source>
</evidence>
<reference evidence="3 4" key="1">
    <citation type="submission" date="2018-08" db="EMBL/GenBank/DDBJ databases">
        <title>Sphingobium sp. EO9.</title>
        <authorList>
            <person name="Park Y."/>
            <person name="Kim K.H."/>
            <person name="Jeon C.O."/>
        </authorList>
    </citation>
    <scope>NUCLEOTIDE SEQUENCE [LARGE SCALE GENOMIC DNA]</scope>
    <source>
        <strain evidence="3 4">EO9</strain>
    </source>
</reference>
<feature type="domain" description="Thioredoxin-like fold" evidence="2">
    <location>
        <begin position="59"/>
        <end position="241"/>
    </location>
</feature>
<dbReference type="Proteomes" id="UP000283469">
    <property type="component" value="Unassembled WGS sequence"/>
</dbReference>
<keyword evidence="4" id="KW-1185">Reference proteome</keyword>
<dbReference type="AlphaFoldDB" id="A0A418YYL5"/>
<protein>
    <submittedName>
        <fullName evidence="3">DsbA family protein</fullName>
    </submittedName>
</protein>
<dbReference type="InterPro" id="IPR036249">
    <property type="entry name" value="Thioredoxin-like_sf"/>
</dbReference>
<dbReference type="EMBL" id="QVRA01000001">
    <property type="protein sequence ID" value="RJG57939.1"/>
    <property type="molecule type" value="Genomic_DNA"/>
</dbReference>